<feature type="transmembrane region" description="Helical" evidence="17">
    <location>
        <begin position="1355"/>
        <end position="1379"/>
    </location>
</feature>
<dbReference type="InterPro" id="IPR015943">
    <property type="entry name" value="WD40/YVTN_repeat-like_dom_sf"/>
</dbReference>
<dbReference type="Gene3D" id="2.130.10.10">
    <property type="entry name" value="YVTN repeat-like/Quinoprotein amine dehydrogenase"/>
    <property type="match status" value="3"/>
</dbReference>
<dbReference type="PANTHER" id="PTHR12106:SF27">
    <property type="entry name" value="SORTILIN-RELATED RECEPTOR"/>
    <property type="match status" value="1"/>
</dbReference>
<feature type="transmembrane region" description="Helical" evidence="17">
    <location>
        <begin position="1400"/>
        <end position="1422"/>
    </location>
</feature>
<evidence type="ECO:0000256" key="8">
    <source>
        <dbReference type="ARBA" id="ARBA00022989"/>
    </source>
</evidence>
<feature type="chain" id="PRO_5008056425" description="Vacuolar protein sorting/targeting protein 10" evidence="18">
    <location>
        <begin position="28"/>
        <end position="1472"/>
    </location>
</feature>
<evidence type="ECO:0000256" key="4">
    <source>
        <dbReference type="ARBA" id="ARBA00022448"/>
    </source>
</evidence>
<dbReference type="GO" id="GO:0006895">
    <property type="term" value="P:Golgi to endosome transport"/>
    <property type="evidence" value="ECO:0007669"/>
    <property type="project" value="TreeGrafter"/>
</dbReference>
<dbReference type="InterPro" id="IPR050310">
    <property type="entry name" value="VPS10-sortilin"/>
</dbReference>
<evidence type="ECO:0000256" key="5">
    <source>
        <dbReference type="ARBA" id="ARBA00022692"/>
    </source>
</evidence>
<dbReference type="Proteomes" id="UP000077154">
    <property type="component" value="Unassembled WGS sequence"/>
</dbReference>
<dbReference type="Pfam" id="PF15902">
    <property type="entry name" value="Sortilin-Vps10"/>
    <property type="match status" value="2"/>
</dbReference>
<name>A0A177AAL2_9PEZI</name>
<keyword evidence="18" id="KW-0732">Signal</keyword>
<comment type="function">
    <text evidence="13">Functions as a sorting receptor in the Golgi compartment required for the intracellular sorting and delivery of soluble vacuolar proteins, like carboxypeptidase Y (CPY) and proteinase A. Executes multiple rounds of sorting by cycling between the late Golgi and a prevacuolar endosome-like compartment.</text>
</comment>
<keyword evidence="5 17" id="KW-0812">Transmembrane</keyword>
<protein>
    <recommendedName>
        <fullName evidence="3">Vacuolar protein sorting/targeting protein 10</fullName>
    </recommendedName>
    <alternativeName>
        <fullName evidence="15">Carboxypeptidase Y receptor</fullName>
    </alternativeName>
    <alternativeName>
        <fullName evidence="14 16">Sortilin VPS10</fullName>
    </alternativeName>
</protein>
<evidence type="ECO:0000256" key="17">
    <source>
        <dbReference type="SAM" id="Phobius"/>
    </source>
</evidence>
<keyword evidence="7" id="KW-0653">Protein transport</keyword>
<keyword evidence="10 17" id="KW-0472">Membrane</keyword>
<evidence type="ECO:0000256" key="7">
    <source>
        <dbReference type="ARBA" id="ARBA00022927"/>
    </source>
</evidence>
<dbReference type="Pfam" id="PF15901">
    <property type="entry name" value="Sortilin_C"/>
    <property type="match status" value="2"/>
</dbReference>
<dbReference type="GeneID" id="36287232"/>
<dbReference type="SMART" id="SM00602">
    <property type="entry name" value="VPS10"/>
    <property type="match status" value="2"/>
</dbReference>
<dbReference type="OrthoDB" id="443634at2759"/>
<organism evidence="20">
    <name type="scientific">Pseudogymnoascus destructans</name>
    <dbReference type="NCBI Taxonomy" id="655981"/>
    <lineage>
        <taxon>Eukaryota</taxon>
        <taxon>Fungi</taxon>
        <taxon>Dikarya</taxon>
        <taxon>Ascomycota</taxon>
        <taxon>Pezizomycotina</taxon>
        <taxon>Leotiomycetes</taxon>
        <taxon>Thelebolales</taxon>
        <taxon>Thelebolaceae</taxon>
        <taxon>Pseudogymnoascus</taxon>
    </lineage>
</organism>
<dbReference type="VEuPathDB" id="FungiDB:GMDG_06895"/>
<evidence type="ECO:0000256" key="13">
    <source>
        <dbReference type="ARBA" id="ARBA00025569"/>
    </source>
</evidence>
<evidence type="ECO:0000256" key="6">
    <source>
        <dbReference type="ARBA" id="ARBA00022737"/>
    </source>
</evidence>
<dbReference type="Gene3D" id="3.30.60.270">
    <property type="match status" value="2"/>
</dbReference>
<dbReference type="EMBL" id="KV441394">
    <property type="protein sequence ID" value="OAF59155.1"/>
    <property type="molecule type" value="Genomic_DNA"/>
</dbReference>
<dbReference type="GO" id="GO:0016020">
    <property type="term" value="C:membrane"/>
    <property type="evidence" value="ECO:0007669"/>
    <property type="project" value="InterPro"/>
</dbReference>
<keyword evidence="4" id="KW-0813">Transport</keyword>
<keyword evidence="12" id="KW-0325">Glycoprotein</keyword>
<evidence type="ECO:0000259" key="19">
    <source>
        <dbReference type="SMART" id="SM00602"/>
    </source>
</evidence>
<reference evidence="20" key="1">
    <citation type="submission" date="2016-03" db="EMBL/GenBank/DDBJ databases">
        <title>Updated assembly of Pseudogymnoascus destructans, the fungus causing white-nose syndrome of bats.</title>
        <authorList>
            <person name="Palmer J.M."/>
            <person name="Drees K.P."/>
            <person name="Foster J.T."/>
            <person name="Lindner D.L."/>
        </authorList>
    </citation>
    <scope>NUCLEOTIDE SEQUENCE [LARGE SCALE GENOMIC DNA]</scope>
    <source>
        <strain evidence="20">20631-21</strain>
    </source>
</reference>
<keyword evidence="11" id="KW-0675">Receptor</keyword>
<dbReference type="CDD" id="cd15482">
    <property type="entry name" value="Sialidase_non-viral"/>
    <property type="match status" value="1"/>
</dbReference>
<accession>A0A177AAL2</accession>
<sequence>MRLRVAEAVPGWRNLLLAAMLYGTSCAANDGPVVTSNKFANSPYDLRYFDDSDVLLMQDLNEDAIFRSSNAGESWDKISAIPQGVSASLVIHPFDNTRAYVLTEDVTHFRTEDRGKTWTKFDTRSIPDVRDENPLSFHAGNKDKIIVNALDCMLGLYCDRKSTYTLDGFQTKAKPLRDNTAGCQWAKGTELFAERESKVDDNRILCITEGKYSRYSKDYKLKISDSFFSDEFEPVLEEGRTVTGVSRIAAVKSYILAASVAEKTDEMALYVTYDTLKWHRAVFPHDHKLVEEAYTILESTNYSIQIDVMTTKKSNPMGVLLSSNSNGTYFTRNVEHTNRNKGGNVDFEKVASIQGIALVNVVDNWEDVEKSPREAKKIKSQISFDDGRTWRGLKAGDDDLHIHSVTDASNSGRIFSSLAPGIMMAVGNTGKHLKAYDKGDLYVSEDAGVKWKKALSGPHKYEIGDAGSILLAVEDAVTNKMKYSLDRGRNWKEIDLPHKVSPYVLTTTLDSTSPKFLFMASARSADVKEYYIMSINFEGMKERKCEDKDLEKWYARVNKEGEPTCLMGHKQYFMRRKADADCFMKKDFVDPEAKFEKCDCSDIDYECDFNFVRSEDGKRCVAQGPPLVPDGACKKPDDTFKGSSGWRLIPGNDCIRPNEGAKDELVTTPCKDTIAPPASGKVSHTSQSLEGKVLQDHIYFERTETSSGVDETVIAQTDKGVFLSRDHGKKWKEILKDKKIKYVVRHTYLNDRVFFLASDDKVYYSVNRGEDIQEFDVKVPHPADYGYGTPMSFHSTKKDWIIWTGKSCSTGGDSCHAVSSISKDRGDSWKTLARYVSKCEFLYAEKSAREAEGEKLIFCGARTKESNDPKDNPWKLMSSTNSFEDSVTHVDDMQDFATMAEYIIVAAKDDKGELTLRSSIDGKTFADALFPSNFRVPHQHGYTVLDSSTHSIFLHVTVDTTTDLEYGGIIKSNSNGTSYVLSLNGVNRDRAGFVDFEKMSKLEGVALANVLTNYESVSKDGHKNLKTMITHNDGAEWRCITPPAKDVEGKKFSCSGSLQKCSLNIHGYTERADKSHTYSSPSAVGIMLAIGNVGESLQSFDKSDTYITRDAGVSWTQVKKGSYMWEYGDQGSIIVLVNDRKETDVVHYSRDEGDTWTEYKFSDSKVRVQDITTLPSDNSRNFLLWVKASDGVRTINLDFTGLSDRQCVLDETRDENEDYYLWSPRHPTQEDNCLFGHISQYHRKKAGADCYNGHIIEALHNIKSNCTCTRQDFECDYNYQALAGGECLLVPGLTPVDRIQECRANPDQIEYYEPTGYRRIPLSTCEGGKEMDKIVAKPCPDKEDEFYEKHGLGGFWIFLILLFSIGAAGAAGWWVYNNWADKFGQIRLGEQSSFDEESPFIKYPVMAVAGVGAVIIAAPSVASSVWGWLMKTVGGRRGTRFTTRGSFARGADYTAVDEDEGELLGEDSDDEM</sequence>
<dbReference type="SUPFAM" id="SSF110296">
    <property type="entry name" value="Oligoxyloglucan reducing end-specific cellobiohydrolase"/>
    <property type="match status" value="2"/>
</dbReference>
<dbReference type="GO" id="GO:0006896">
    <property type="term" value="P:Golgi to vacuole transport"/>
    <property type="evidence" value="ECO:0007669"/>
    <property type="project" value="TreeGrafter"/>
</dbReference>
<evidence type="ECO:0000256" key="2">
    <source>
        <dbReference type="ARBA" id="ARBA00004488"/>
    </source>
</evidence>
<evidence type="ECO:0000256" key="1">
    <source>
        <dbReference type="ARBA" id="ARBA00004166"/>
    </source>
</evidence>
<dbReference type="GO" id="GO:0005829">
    <property type="term" value="C:cytosol"/>
    <property type="evidence" value="ECO:0007669"/>
    <property type="project" value="GOC"/>
</dbReference>
<gene>
    <name evidence="20" type="primary">VPS10</name>
    <name evidence="20" type="ORF">VC83_04159</name>
</gene>
<feature type="domain" description="VPS10" evidence="19">
    <location>
        <begin position="54"/>
        <end position="673"/>
    </location>
</feature>
<evidence type="ECO:0000256" key="15">
    <source>
        <dbReference type="ARBA" id="ARBA00031354"/>
    </source>
</evidence>
<keyword evidence="9" id="KW-0333">Golgi apparatus</keyword>
<evidence type="ECO:0000256" key="11">
    <source>
        <dbReference type="ARBA" id="ARBA00023170"/>
    </source>
</evidence>
<feature type="domain" description="VPS10" evidence="19">
    <location>
        <begin position="710"/>
        <end position="1344"/>
    </location>
</feature>
<keyword evidence="8 17" id="KW-1133">Transmembrane helix</keyword>
<feature type="signal peptide" evidence="18">
    <location>
        <begin position="1"/>
        <end position="27"/>
    </location>
</feature>
<comment type="subcellular location">
    <subcellularLocation>
        <location evidence="1">Golgi apparatus</location>
        <location evidence="1">trans-Golgi network membrane</location>
        <topology evidence="1">Multi-pass membrane protein</topology>
    </subcellularLocation>
    <subcellularLocation>
        <location evidence="2">Prevacuolar compartment membrane</location>
        <topology evidence="2">Multi-pass membrane protein</topology>
    </subcellularLocation>
</comment>
<evidence type="ECO:0000256" key="14">
    <source>
        <dbReference type="ARBA" id="ARBA00031250"/>
    </source>
</evidence>
<evidence type="ECO:0000256" key="16">
    <source>
        <dbReference type="ARBA" id="ARBA00031902"/>
    </source>
</evidence>
<dbReference type="FunFam" id="3.30.60.270:FF:000005">
    <property type="entry name" value="Sortilin"/>
    <property type="match status" value="1"/>
</dbReference>
<dbReference type="InterPro" id="IPR006581">
    <property type="entry name" value="VPS10"/>
</dbReference>
<evidence type="ECO:0000256" key="18">
    <source>
        <dbReference type="SAM" id="SignalP"/>
    </source>
</evidence>
<evidence type="ECO:0000256" key="9">
    <source>
        <dbReference type="ARBA" id="ARBA00023034"/>
    </source>
</evidence>
<dbReference type="PANTHER" id="PTHR12106">
    <property type="entry name" value="SORTILIN RELATED"/>
    <property type="match status" value="1"/>
</dbReference>
<dbReference type="Gene3D" id="2.10.70.80">
    <property type="match status" value="2"/>
</dbReference>
<evidence type="ECO:0000256" key="10">
    <source>
        <dbReference type="ARBA" id="ARBA00023136"/>
    </source>
</evidence>
<dbReference type="eggNOG" id="KOG3511">
    <property type="taxonomic scope" value="Eukaryota"/>
</dbReference>
<evidence type="ECO:0000256" key="3">
    <source>
        <dbReference type="ARBA" id="ARBA00015369"/>
    </source>
</evidence>
<proteinExistence type="predicted"/>
<dbReference type="GO" id="GO:0005794">
    <property type="term" value="C:Golgi apparatus"/>
    <property type="evidence" value="ECO:0007669"/>
    <property type="project" value="UniProtKB-SubCell"/>
</dbReference>
<evidence type="ECO:0000313" key="20">
    <source>
        <dbReference type="EMBL" id="OAF59155.1"/>
    </source>
</evidence>
<keyword evidence="6" id="KW-0677">Repeat</keyword>
<dbReference type="InterPro" id="IPR031777">
    <property type="entry name" value="Sortilin_C"/>
</dbReference>
<evidence type="ECO:0000256" key="12">
    <source>
        <dbReference type="ARBA" id="ARBA00023180"/>
    </source>
</evidence>
<dbReference type="GO" id="GO:0006623">
    <property type="term" value="P:protein targeting to vacuole"/>
    <property type="evidence" value="ECO:0007669"/>
    <property type="project" value="TreeGrafter"/>
</dbReference>
<dbReference type="InterPro" id="IPR031778">
    <property type="entry name" value="Sortilin_N"/>
</dbReference>
<dbReference type="RefSeq" id="XP_024324439.1">
    <property type="nucleotide sequence ID" value="XM_024467794.1"/>
</dbReference>